<keyword evidence="2" id="KW-0677">Repeat</keyword>
<reference evidence="6" key="1">
    <citation type="submission" date="2023-03" db="EMBL/GenBank/DDBJ databases">
        <title>Electrophorus voltai genome.</title>
        <authorList>
            <person name="Bian C."/>
        </authorList>
    </citation>
    <scope>NUCLEOTIDE SEQUENCE</scope>
    <source>
        <strain evidence="6">CB-2022</strain>
        <tissue evidence="6">Muscle</tissue>
    </source>
</reference>
<gene>
    <name evidence="6" type="ORF">P4O66_000198</name>
</gene>
<dbReference type="SMART" id="SM00054">
    <property type="entry name" value="EFh"/>
    <property type="match status" value="2"/>
</dbReference>
<dbReference type="Proteomes" id="UP001239994">
    <property type="component" value="Unassembled WGS sequence"/>
</dbReference>
<comment type="caution">
    <text evidence="6">The sequence shown here is derived from an EMBL/GenBank/DDBJ whole genome shotgun (WGS) entry which is preliminary data.</text>
</comment>
<proteinExistence type="predicted"/>
<dbReference type="EMBL" id="JAROKS010000010">
    <property type="protein sequence ID" value="KAK1800184.1"/>
    <property type="molecule type" value="Genomic_DNA"/>
</dbReference>
<evidence type="ECO:0000256" key="4">
    <source>
        <dbReference type="SAM" id="MobiDB-lite"/>
    </source>
</evidence>
<evidence type="ECO:0000259" key="5">
    <source>
        <dbReference type="PROSITE" id="PS50222"/>
    </source>
</evidence>
<evidence type="ECO:0000256" key="2">
    <source>
        <dbReference type="ARBA" id="ARBA00022737"/>
    </source>
</evidence>
<feature type="compositionally biased region" description="Basic and acidic residues" evidence="4">
    <location>
        <begin position="111"/>
        <end position="121"/>
    </location>
</feature>
<dbReference type="PANTHER" id="PTHR45917:SF1">
    <property type="entry name" value="CALCIUM-BINDING PROTEIN 1"/>
    <property type="match status" value="1"/>
</dbReference>
<dbReference type="AlphaFoldDB" id="A0AAD8ZKC1"/>
<keyword evidence="1" id="KW-0479">Metal-binding</keyword>
<dbReference type="PANTHER" id="PTHR45917">
    <property type="entry name" value="CALCIUM-BINDING PROTEIN 1-RELATED"/>
    <property type="match status" value="1"/>
</dbReference>
<evidence type="ECO:0000256" key="1">
    <source>
        <dbReference type="ARBA" id="ARBA00022723"/>
    </source>
</evidence>
<keyword evidence="7" id="KW-1185">Reference proteome</keyword>
<dbReference type="Pfam" id="PF13499">
    <property type="entry name" value="EF-hand_7"/>
    <property type="match status" value="1"/>
</dbReference>
<evidence type="ECO:0000313" key="7">
    <source>
        <dbReference type="Proteomes" id="UP001239994"/>
    </source>
</evidence>
<dbReference type="GO" id="GO:0005246">
    <property type="term" value="F:calcium channel regulator activity"/>
    <property type="evidence" value="ECO:0007669"/>
    <property type="project" value="TreeGrafter"/>
</dbReference>
<evidence type="ECO:0000256" key="3">
    <source>
        <dbReference type="ARBA" id="ARBA00022837"/>
    </source>
</evidence>
<dbReference type="GO" id="GO:0005737">
    <property type="term" value="C:cytoplasm"/>
    <property type="evidence" value="ECO:0007669"/>
    <property type="project" value="TreeGrafter"/>
</dbReference>
<name>A0AAD8ZKC1_9TELE</name>
<sequence>MPRARKRQSSSLRFSPPLSERKKVMEHELLLIHLQGPPNGDQGHMAPERELIKRRKMSESSANRWAASTRAPEATDTSTGRPLCYPQNGSIRGHAIHPLLEEDYVHVANQEPERQGQECKEPNGPPAQSIPASGDPPAADHGAEIRKPLTPPPSDETVSFFESAAGSKSGSTRSKHDVSADVNPALSPIIRSVFGQDRKRHYRAVQVCEESVASVDTVLALRHTSDCTHNVLGPACVFLREGFAQIRQTVQLSSAFALYARKGLIKCVNLGDCMRTMGYMPTEMELIELSQQINMNLGGRVDFEDFVELMGPKMLQETADMIGVKELRDAFKEFDSNGDGMISVPELREAMKKLLGQQVAHKELEDILKDIDLNGDGRVDFEEREVVDLDVGSCERKA</sequence>
<feature type="domain" description="EF-hand" evidence="5">
    <location>
        <begin position="322"/>
        <end position="357"/>
    </location>
</feature>
<protein>
    <recommendedName>
        <fullName evidence="5">EF-hand domain-containing protein</fullName>
    </recommendedName>
</protein>
<dbReference type="FunFam" id="1.10.238.10:FF:000037">
    <property type="entry name" value="calcium-binding protein 1 isoform X2"/>
    <property type="match status" value="1"/>
</dbReference>
<dbReference type="InterPro" id="IPR043582">
    <property type="entry name" value="CaBP1/2/4/5"/>
</dbReference>
<dbReference type="InterPro" id="IPR002048">
    <property type="entry name" value="EF_hand_dom"/>
</dbReference>
<dbReference type="SUPFAM" id="SSF47473">
    <property type="entry name" value="EF-hand"/>
    <property type="match status" value="1"/>
</dbReference>
<evidence type="ECO:0000313" key="6">
    <source>
        <dbReference type="EMBL" id="KAK1800184.1"/>
    </source>
</evidence>
<organism evidence="6 7">
    <name type="scientific">Electrophorus voltai</name>
    <dbReference type="NCBI Taxonomy" id="2609070"/>
    <lineage>
        <taxon>Eukaryota</taxon>
        <taxon>Metazoa</taxon>
        <taxon>Chordata</taxon>
        <taxon>Craniata</taxon>
        <taxon>Vertebrata</taxon>
        <taxon>Euteleostomi</taxon>
        <taxon>Actinopterygii</taxon>
        <taxon>Neopterygii</taxon>
        <taxon>Teleostei</taxon>
        <taxon>Ostariophysi</taxon>
        <taxon>Gymnotiformes</taxon>
        <taxon>Gymnotoidei</taxon>
        <taxon>Gymnotidae</taxon>
        <taxon>Electrophorus</taxon>
    </lineage>
</organism>
<keyword evidence="3" id="KW-0106">Calcium</keyword>
<feature type="domain" description="EF-hand" evidence="5">
    <location>
        <begin position="359"/>
        <end position="394"/>
    </location>
</feature>
<dbReference type="Gene3D" id="1.10.238.10">
    <property type="entry name" value="EF-hand"/>
    <property type="match status" value="2"/>
</dbReference>
<feature type="region of interest" description="Disordered" evidence="4">
    <location>
        <begin position="111"/>
        <end position="179"/>
    </location>
</feature>
<dbReference type="InterPro" id="IPR018247">
    <property type="entry name" value="EF_Hand_1_Ca_BS"/>
</dbReference>
<feature type="region of interest" description="Disordered" evidence="4">
    <location>
        <begin position="1"/>
        <end position="20"/>
    </location>
</feature>
<feature type="region of interest" description="Disordered" evidence="4">
    <location>
        <begin position="55"/>
        <end position="82"/>
    </location>
</feature>
<dbReference type="CDD" id="cd00051">
    <property type="entry name" value="EFh"/>
    <property type="match status" value="1"/>
</dbReference>
<dbReference type="PROSITE" id="PS00018">
    <property type="entry name" value="EF_HAND_1"/>
    <property type="match status" value="1"/>
</dbReference>
<dbReference type="GO" id="GO:0005509">
    <property type="term" value="F:calcium ion binding"/>
    <property type="evidence" value="ECO:0007669"/>
    <property type="project" value="InterPro"/>
</dbReference>
<dbReference type="InterPro" id="IPR011992">
    <property type="entry name" value="EF-hand-dom_pair"/>
</dbReference>
<dbReference type="PROSITE" id="PS50222">
    <property type="entry name" value="EF_HAND_2"/>
    <property type="match status" value="2"/>
</dbReference>
<accession>A0AAD8ZKC1</accession>